<dbReference type="InterPro" id="IPR020828">
    <property type="entry name" value="GlycerAld_3-P_DH_NAD(P)-bd"/>
</dbReference>
<feature type="non-terminal residue" evidence="3">
    <location>
        <position position="208"/>
    </location>
</feature>
<dbReference type="CDD" id="cd05214">
    <property type="entry name" value="GAPDH_I_N"/>
    <property type="match status" value="1"/>
</dbReference>
<evidence type="ECO:0000259" key="2">
    <source>
        <dbReference type="SMART" id="SM00846"/>
    </source>
</evidence>
<reference evidence="3" key="1">
    <citation type="journal article" date="2014" name="Front. Microbiol.">
        <title>High frequency of phylogenetically diverse reductive dehalogenase-homologous genes in deep subseafloor sedimentary metagenomes.</title>
        <authorList>
            <person name="Kawai M."/>
            <person name="Futagami T."/>
            <person name="Toyoda A."/>
            <person name="Takaki Y."/>
            <person name="Nishi S."/>
            <person name="Hori S."/>
            <person name="Arai W."/>
            <person name="Tsubouchi T."/>
            <person name="Morono Y."/>
            <person name="Uchiyama I."/>
            <person name="Ito T."/>
            <person name="Fujiyama A."/>
            <person name="Inagaki F."/>
            <person name="Takami H."/>
        </authorList>
    </citation>
    <scope>NUCLEOTIDE SEQUENCE</scope>
    <source>
        <strain evidence="3">Expedition CK06-06</strain>
    </source>
</reference>
<dbReference type="InterPro" id="IPR036291">
    <property type="entry name" value="NAD(P)-bd_dom_sf"/>
</dbReference>
<name>X1JSU1_9ZZZZ</name>
<keyword evidence="1" id="KW-0560">Oxidoreductase</keyword>
<dbReference type="Pfam" id="PF02800">
    <property type="entry name" value="Gp_dh_C"/>
    <property type="match status" value="1"/>
</dbReference>
<dbReference type="GO" id="GO:0016620">
    <property type="term" value="F:oxidoreductase activity, acting on the aldehyde or oxo group of donors, NAD or NADP as acceptor"/>
    <property type="evidence" value="ECO:0007669"/>
    <property type="project" value="InterPro"/>
</dbReference>
<comment type="caution">
    <text evidence="3">The sequence shown here is derived from an EMBL/GenBank/DDBJ whole genome shotgun (WGS) entry which is preliminary data.</text>
</comment>
<dbReference type="FunFam" id="3.40.50.720:FF:000001">
    <property type="entry name" value="Glyceraldehyde-3-phosphate dehydrogenase"/>
    <property type="match status" value="1"/>
</dbReference>
<dbReference type="SUPFAM" id="SSF51735">
    <property type="entry name" value="NAD(P)-binding Rossmann-fold domains"/>
    <property type="match status" value="1"/>
</dbReference>
<dbReference type="Pfam" id="PF00044">
    <property type="entry name" value="Gp_dh_N"/>
    <property type="match status" value="1"/>
</dbReference>
<dbReference type="PANTHER" id="PTHR43148">
    <property type="entry name" value="GLYCERALDEHYDE-3-PHOSPHATE DEHYDROGENASE 2"/>
    <property type="match status" value="1"/>
</dbReference>
<feature type="non-terminal residue" evidence="3">
    <location>
        <position position="1"/>
    </location>
</feature>
<proteinExistence type="predicted"/>
<dbReference type="SMART" id="SM00846">
    <property type="entry name" value="Gp_dh_N"/>
    <property type="match status" value="1"/>
</dbReference>
<dbReference type="Gene3D" id="3.40.50.720">
    <property type="entry name" value="NAD(P)-binding Rossmann-like Domain"/>
    <property type="match status" value="1"/>
</dbReference>
<dbReference type="InterPro" id="IPR020830">
    <property type="entry name" value="GlycerAld_3-P_DH_AS"/>
</dbReference>
<evidence type="ECO:0000313" key="3">
    <source>
        <dbReference type="EMBL" id="GAH84460.1"/>
    </source>
</evidence>
<dbReference type="EMBL" id="BARU01042395">
    <property type="protein sequence ID" value="GAH84460.1"/>
    <property type="molecule type" value="Genomic_DNA"/>
</dbReference>
<gene>
    <name evidence="3" type="ORF">S03H2_65150</name>
</gene>
<protein>
    <recommendedName>
        <fullName evidence="2">Glyceraldehyde 3-phosphate dehydrogenase NAD(P) binding domain-containing protein</fullName>
    </recommendedName>
</protein>
<dbReference type="InterPro" id="IPR020829">
    <property type="entry name" value="GlycerAld_3-P_DH_cat"/>
</dbReference>
<organism evidence="3">
    <name type="scientific">marine sediment metagenome</name>
    <dbReference type="NCBI Taxonomy" id="412755"/>
    <lineage>
        <taxon>unclassified sequences</taxon>
        <taxon>metagenomes</taxon>
        <taxon>ecological metagenomes</taxon>
    </lineage>
</organism>
<dbReference type="InterPro" id="IPR020831">
    <property type="entry name" value="GlycerAld/Erythrose_P_DH"/>
</dbReference>
<sequence>GFGRIGRCVFKAGIDDKEIDFVAVNDITTPEVLAFLLEYDSTHGRIANVEVKGDKIFIRDREVKALCVRDPAQLPWDELGVDIVIESTGFFRKREDAKKHLDAGAKKVIISAPATNPDITLVMGVNHEMYDPENHNIISGASCTTNCIAPLAKVLNENFGIQKGFMTTIHAYTSDQNLVDGPHKDKRRARSAAMNIIPTTTGAAIATT</sequence>
<dbReference type="AlphaFoldDB" id="X1JSU1"/>
<dbReference type="PRINTS" id="PR00078">
    <property type="entry name" value="G3PDHDRGNASE"/>
</dbReference>
<dbReference type="GO" id="GO:0051287">
    <property type="term" value="F:NAD binding"/>
    <property type="evidence" value="ECO:0007669"/>
    <property type="project" value="InterPro"/>
</dbReference>
<accession>X1JSU1</accession>
<dbReference type="PROSITE" id="PS00071">
    <property type="entry name" value="GAPDH"/>
    <property type="match status" value="1"/>
</dbReference>
<feature type="domain" description="Glyceraldehyde 3-phosphate dehydrogenase NAD(P) binding" evidence="2">
    <location>
        <begin position="1"/>
        <end position="143"/>
    </location>
</feature>
<dbReference type="SUPFAM" id="SSF55347">
    <property type="entry name" value="Glyceraldehyde-3-phosphate dehydrogenase-like, C-terminal domain"/>
    <property type="match status" value="1"/>
</dbReference>
<evidence type="ECO:0000256" key="1">
    <source>
        <dbReference type="ARBA" id="ARBA00023002"/>
    </source>
</evidence>